<proteinExistence type="predicted"/>
<accession>A0A7S3PG99</accession>
<gene>
    <name evidence="2" type="ORF">ASTO00021_LOCUS5144</name>
</gene>
<evidence type="ECO:0008006" key="3">
    <source>
        <dbReference type="Google" id="ProtNLM"/>
    </source>
</evidence>
<dbReference type="Gene3D" id="3.30.70.141">
    <property type="entry name" value="Nucleoside diphosphate kinase-like domain"/>
    <property type="match status" value="1"/>
</dbReference>
<dbReference type="SUPFAM" id="SSF54919">
    <property type="entry name" value="Nucleoside diphosphate kinase, NDK"/>
    <property type="match status" value="1"/>
</dbReference>
<dbReference type="InterPro" id="IPR036850">
    <property type="entry name" value="NDK-like_dom_sf"/>
</dbReference>
<organism evidence="2">
    <name type="scientific">Aplanochytrium stocchinoi</name>
    <dbReference type="NCBI Taxonomy" id="215587"/>
    <lineage>
        <taxon>Eukaryota</taxon>
        <taxon>Sar</taxon>
        <taxon>Stramenopiles</taxon>
        <taxon>Bigyra</taxon>
        <taxon>Labyrinthulomycetes</taxon>
        <taxon>Thraustochytrida</taxon>
        <taxon>Thraustochytriidae</taxon>
        <taxon>Aplanochytrium</taxon>
    </lineage>
</organism>
<sequence length="416" mass="45272">MFASKFLKGVSRTAVRGSSSLRQRQPFRKFSASASRQSRGQPDTTSIAVAAAGLTFMLILGRGGKANAAESATVAHGEVTDIPKDAKVDCVSLESRIVTLEKEVSFIEAVRKNRAFVFLKPHAVTPAVNELVKKGFEEQGITIVGEGTLNHDVIDKNLLIDTHYGAIASKAVKLEARELNVPAKGKAGFKDMFGKNWDDMVKAGKVYNAKEACAKLGVDGAGLDKIWSQLKKGQNLIKFGGGFYCGGIEYDGEIIYVINGFYMSMRSKYTVAPSSIKYYLVEWSPAALSWEHFRGKVLGATDPSSAEAGSLRRKIYDKWQELGLPAKPDTGDNGVHASASPFEAFAERCNWTGAKVNEDPFGKALILNGIPQNKVEELMGDAQVPYEGVKQSIFDLLEDLDSEECLIKALNICKVE</sequence>
<evidence type="ECO:0000256" key="1">
    <source>
        <dbReference type="SAM" id="MobiDB-lite"/>
    </source>
</evidence>
<feature type="region of interest" description="Disordered" evidence="1">
    <location>
        <begin position="17"/>
        <end position="43"/>
    </location>
</feature>
<protein>
    <recommendedName>
        <fullName evidence="3">Nucleoside-diphosphate kinase</fullName>
    </recommendedName>
</protein>
<dbReference type="EMBL" id="HBIN01007029">
    <property type="protein sequence ID" value="CAE0434848.1"/>
    <property type="molecule type" value="Transcribed_RNA"/>
</dbReference>
<dbReference type="AlphaFoldDB" id="A0A7S3PG99"/>
<reference evidence="2" key="1">
    <citation type="submission" date="2021-01" db="EMBL/GenBank/DDBJ databases">
        <authorList>
            <person name="Corre E."/>
            <person name="Pelletier E."/>
            <person name="Niang G."/>
            <person name="Scheremetjew M."/>
            <person name="Finn R."/>
            <person name="Kale V."/>
            <person name="Holt S."/>
            <person name="Cochrane G."/>
            <person name="Meng A."/>
            <person name="Brown T."/>
            <person name="Cohen L."/>
        </authorList>
    </citation>
    <scope>NUCLEOTIDE SEQUENCE</scope>
    <source>
        <strain evidence="2">GSBS06</strain>
    </source>
</reference>
<evidence type="ECO:0000313" key="2">
    <source>
        <dbReference type="EMBL" id="CAE0434848.1"/>
    </source>
</evidence>
<feature type="compositionally biased region" description="Polar residues" evidence="1">
    <location>
        <begin position="32"/>
        <end position="43"/>
    </location>
</feature>
<name>A0A7S3PG99_9STRA</name>